<dbReference type="PANTHER" id="PTHR13323">
    <property type="entry name" value="LATE ENDOSOMAL/LYSOSOMAL MP1 INTERACTING PROTEIN"/>
    <property type="match status" value="1"/>
</dbReference>
<name>A0A811L1N3_9BILA</name>
<dbReference type="GO" id="GO:0005085">
    <property type="term" value="F:guanyl-nucleotide exchange factor activity"/>
    <property type="evidence" value="ECO:0007669"/>
    <property type="project" value="InterPro"/>
</dbReference>
<dbReference type="EMBL" id="CAJFDH010000005">
    <property type="protein sequence ID" value="CAD5222973.1"/>
    <property type="molecule type" value="Genomic_DNA"/>
</dbReference>
<dbReference type="GO" id="GO:0060090">
    <property type="term" value="F:molecular adaptor activity"/>
    <property type="evidence" value="ECO:0007669"/>
    <property type="project" value="InterPro"/>
</dbReference>
<dbReference type="SUPFAM" id="SSF103196">
    <property type="entry name" value="Roadblock/LC7 domain"/>
    <property type="match status" value="1"/>
</dbReference>
<dbReference type="Proteomes" id="UP000614601">
    <property type="component" value="Unassembled WGS sequence"/>
</dbReference>
<keyword evidence="2" id="KW-1185">Reference proteome</keyword>
<proteinExistence type="predicted"/>
<comment type="caution">
    <text evidence="1">The sequence shown here is derived from an EMBL/GenBank/DDBJ whole genome shotgun (WGS) entry which is preliminary data.</text>
</comment>
<organism evidence="1 2">
    <name type="scientific">Bursaphelenchus okinawaensis</name>
    <dbReference type="NCBI Taxonomy" id="465554"/>
    <lineage>
        <taxon>Eukaryota</taxon>
        <taxon>Metazoa</taxon>
        <taxon>Ecdysozoa</taxon>
        <taxon>Nematoda</taxon>
        <taxon>Chromadorea</taxon>
        <taxon>Rhabditida</taxon>
        <taxon>Tylenchina</taxon>
        <taxon>Tylenchomorpha</taxon>
        <taxon>Aphelenchoidea</taxon>
        <taxon>Aphelenchoididae</taxon>
        <taxon>Bursaphelenchus</taxon>
    </lineage>
</organism>
<sequence>MLKTKAVERYLGQATQSGVKAVLLFDSNGKIVARSGHQPTDSINAIFTAKLWDSFDRQGARDRLKEMVLHYKEFTILAAKAANMMIALIAAPDHPMAICRAKLLQLVEDLREPLAVLG</sequence>
<dbReference type="InterPro" id="IPR037587">
    <property type="entry name" value="LAMTOR2-like"/>
</dbReference>
<dbReference type="GO" id="GO:0032008">
    <property type="term" value="P:positive regulation of TOR signaling"/>
    <property type="evidence" value="ECO:0007669"/>
    <property type="project" value="InterPro"/>
</dbReference>
<evidence type="ECO:0000313" key="2">
    <source>
        <dbReference type="Proteomes" id="UP000614601"/>
    </source>
</evidence>
<dbReference type="AlphaFoldDB" id="A0A811L1N3"/>
<dbReference type="OrthoDB" id="282270at2759"/>
<dbReference type="Proteomes" id="UP000783686">
    <property type="component" value="Unassembled WGS sequence"/>
</dbReference>
<dbReference type="Gene3D" id="3.30.450.30">
    <property type="entry name" value="Dynein light chain 2a, cytoplasmic"/>
    <property type="match status" value="1"/>
</dbReference>
<gene>
    <name evidence="1" type="ORF">BOKJ2_LOCUS9911</name>
</gene>
<reference evidence="1" key="1">
    <citation type="submission" date="2020-09" db="EMBL/GenBank/DDBJ databases">
        <authorList>
            <person name="Kikuchi T."/>
        </authorList>
    </citation>
    <scope>NUCLEOTIDE SEQUENCE</scope>
    <source>
        <strain evidence="1">SH1</strain>
    </source>
</reference>
<evidence type="ECO:0008006" key="3">
    <source>
        <dbReference type="Google" id="ProtNLM"/>
    </source>
</evidence>
<accession>A0A811L1N3</accession>
<protein>
    <recommendedName>
        <fullName evidence="3">Roadblock/LAMTOR2 domain-containing protein</fullName>
    </recommendedName>
</protein>
<dbReference type="EMBL" id="CAJFCW020000005">
    <property type="protein sequence ID" value="CAG9117088.1"/>
    <property type="molecule type" value="Genomic_DNA"/>
</dbReference>
<evidence type="ECO:0000313" key="1">
    <source>
        <dbReference type="EMBL" id="CAD5222973.1"/>
    </source>
</evidence>